<keyword evidence="1" id="KW-1133">Transmembrane helix</keyword>
<proteinExistence type="predicted"/>
<keyword evidence="4" id="KW-1185">Reference proteome</keyword>
<evidence type="ECO:0000313" key="3">
    <source>
        <dbReference type="EMBL" id="KAG0459516.1"/>
    </source>
</evidence>
<dbReference type="Proteomes" id="UP000636800">
    <property type="component" value="Chromosome 12"/>
</dbReference>
<feature type="transmembrane region" description="Helical" evidence="1">
    <location>
        <begin position="58"/>
        <end position="79"/>
    </location>
</feature>
<reference evidence="4 5" key="1">
    <citation type="journal article" date="2020" name="Nat. Food">
        <title>A phased Vanilla planifolia genome enables genetic improvement of flavour and production.</title>
        <authorList>
            <person name="Hasing T."/>
            <person name="Tang H."/>
            <person name="Brym M."/>
            <person name="Khazi F."/>
            <person name="Huang T."/>
            <person name="Chambers A.H."/>
        </authorList>
    </citation>
    <scope>NUCLEOTIDE SEQUENCE [LARGE SCALE GENOMIC DNA]</scope>
    <source>
        <tissue evidence="3">Leaf</tissue>
    </source>
</reference>
<evidence type="ECO:0000313" key="5">
    <source>
        <dbReference type="Proteomes" id="UP000639772"/>
    </source>
</evidence>
<accession>A0A835PSJ3</accession>
<dbReference type="Proteomes" id="UP000639772">
    <property type="component" value="Chromosome 12"/>
</dbReference>
<dbReference type="EMBL" id="JADCNM010000012">
    <property type="protein sequence ID" value="KAG0459516.1"/>
    <property type="molecule type" value="Genomic_DNA"/>
</dbReference>
<keyword evidence="1" id="KW-0812">Transmembrane</keyword>
<keyword evidence="1" id="KW-0472">Membrane</keyword>
<protein>
    <submittedName>
        <fullName evidence="3">Uncharacterized protein</fullName>
    </submittedName>
</protein>
<evidence type="ECO:0000313" key="4">
    <source>
        <dbReference type="Proteomes" id="UP000636800"/>
    </source>
</evidence>
<comment type="caution">
    <text evidence="3">The sequence shown here is derived from an EMBL/GenBank/DDBJ whole genome shotgun (WGS) entry which is preliminary data.</text>
</comment>
<evidence type="ECO:0000256" key="1">
    <source>
        <dbReference type="SAM" id="Phobius"/>
    </source>
</evidence>
<name>A0A835PSJ3_VANPL</name>
<evidence type="ECO:0000313" key="2">
    <source>
        <dbReference type="EMBL" id="KAG0457769.1"/>
    </source>
</evidence>
<dbReference type="EMBL" id="JADCNL010000012">
    <property type="protein sequence ID" value="KAG0457769.1"/>
    <property type="molecule type" value="Genomic_DNA"/>
</dbReference>
<gene>
    <name evidence="3" type="ORF">HPP92_022644</name>
    <name evidence="2" type="ORF">HPP92_022926</name>
</gene>
<sequence>MTSTGRLPSWVSLRPFRATDTRIIQASAAFLCLLAIPSEAQSQVGRTSSPPAASLHCWQRGNGLLFTLFCVFGVTAILVESRKKKGRTKALTFETSMPIRLLLRQQHHELEAADKHKGSSSISPATFDKPLRKLTSRIF</sequence>
<dbReference type="AlphaFoldDB" id="A0A835PSJ3"/>
<organism evidence="3 5">
    <name type="scientific">Vanilla planifolia</name>
    <name type="common">Vanilla</name>
    <dbReference type="NCBI Taxonomy" id="51239"/>
    <lineage>
        <taxon>Eukaryota</taxon>
        <taxon>Viridiplantae</taxon>
        <taxon>Streptophyta</taxon>
        <taxon>Embryophyta</taxon>
        <taxon>Tracheophyta</taxon>
        <taxon>Spermatophyta</taxon>
        <taxon>Magnoliopsida</taxon>
        <taxon>Liliopsida</taxon>
        <taxon>Asparagales</taxon>
        <taxon>Orchidaceae</taxon>
        <taxon>Vanilloideae</taxon>
        <taxon>Vanilleae</taxon>
        <taxon>Vanilla</taxon>
    </lineage>
</organism>